<dbReference type="InterPro" id="IPR005770">
    <property type="entry name" value="PhnD"/>
</dbReference>
<dbReference type="PANTHER" id="PTHR35841">
    <property type="entry name" value="PHOSPHONATES-BINDING PERIPLASMIC PROTEIN"/>
    <property type="match status" value="1"/>
</dbReference>
<dbReference type="GO" id="GO:0055085">
    <property type="term" value="P:transmembrane transport"/>
    <property type="evidence" value="ECO:0007669"/>
    <property type="project" value="InterPro"/>
</dbReference>
<evidence type="ECO:0000313" key="5">
    <source>
        <dbReference type="Proteomes" id="UP000321558"/>
    </source>
</evidence>
<name>A0A511ZFT4_9BACI</name>
<organism evidence="4 5">
    <name type="scientific">Oceanobacillus sojae</name>
    <dbReference type="NCBI Taxonomy" id="582851"/>
    <lineage>
        <taxon>Bacteria</taxon>
        <taxon>Bacillati</taxon>
        <taxon>Bacillota</taxon>
        <taxon>Bacilli</taxon>
        <taxon>Bacillales</taxon>
        <taxon>Bacillaceae</taxon>
        <taxon>Oceanobacillus</taxon>
    </lineage>
</organism>
<dbReference type="Gene3D" id="3.40.190.10">
    <property type="entry name" value="Periplasmic binding protein-like II"/>
    <property type="match status" value="2"/>
</dbReference>
<dbReference type="PROSITE" id="PS51257">
    <property type="entry name" value="PROKAR_LIPOPROTEIN"/>
    <property type="match status" value="1"/>
</dbReference>
<dbReference type="RefSeq" id="WP_147209341.1">
    <property type="nucleotide sequence ID" value="NZ_BJYM01000003.1"/>
</dbReference>
<feature type="signal peptide" evidence="3">
    <location>
        <begin position="1"/>
        <end position="19"/>
    </location>
</feature>
<dbReference type="AlphaFoldDB" id="A0A511ZFT4"/>
<reference evidence="4 5" key="1">
    <citation type="submission" date="2019-07" db="EMBL/GenBank/DDBJ databases">
        <title>Whole genome shotgun sequence of Oceanobacillus sojae NBRC 105379.</title>
        <authorList>
            <person name="Hosoyama A."/>
            <person name="Uohara A."/>
            <person name="Ohji S."/>
            <person name="Ichikawa N."/>
        </authorList>
    </citation>
    <scope>NUCLEOTIDE SEQUENCE [LARGE SCALE GENOMIC DNA]</scope>
    <source>
        <strain evidence="4 5">NBRC 105379</strain>
    </source>
</reference>
<dbReference type="STRING" id="582851.GCA_900162665_04164"/>
<dbReference type="OrthoDB" id="9776786at2"/>
<dbReference type="Proteomes" id="UP000321558">
    <property type="component" value="Unassembled WGS sequence"/>
</dbReference>
<evidence type="ECO:0000256" key="1">
    <source>
        <dbReference type="ARBA" id="ARBA00007162"/>
    </source>
</evidence>
<feature type="chain" id="PRO_5039081245" evidence="3">
    <location>
        <begin position="20"/>
        <end position="312"/>
    </location>
</feature>
<dbReference type="EMBL" id="BJYM01000003">
    <property type="protein sequence ID" value="GEN86319.1"/>
    <property type="molecule type" value="Genomic_DNA"/>
</dbReference>
<dbReference type="GO" id="GO:0043190">
    <property type="term" value="C:ATP-binding cassette (ABC) transporter complex"/>
    <property type="evidence" value="ECO:0007669"/>
    <property type="project" value="InterPro"/>
</dbReference>
<dbReference type="Pfam" id="PF12974">
    <property type="entry name" value="Phosphonate-bd"/>
    <property type="match status" value="1"/>
</dbReference>
<accession>A0A511ZFT4</accession>
<evidence type="ECO:0000313" key="4">
    <source>
        <dbReference type="EMBL" id="GEN86319.1"/>
    </source>
</evidence>
<dbReference type="PANTHER" id="PTHR35841:SF1">
    <property type="entry name" value="PHOSPHONATES-BINDING PERIPLASMIC PROTEIN"/>
    <property type="match status" value="1"/>
</dbReference>
<dbReference type="SUPFAM" id="SSF53850">
    <property type="entry name" value="Periplasmic binding protein-like II"/>
    <property type="match status" value="1"/>
</dbReference>
<evidence type="ECO:0000256" key="2">
    <source>
        <dbReference type="ARBA" id="ARBA00022729"/>
    </source>
</evidence>
<evidence type="ECO:0000256" key="3">
    <source>
        <dbReference type="SAM" id="SignalP"/>
    </source>
</evidence>
<comment type="similarity">
    <text evidence="1">Belongs to the phosphate/phosphite/phosphonate binding protein family.</text>
</comment>
<sequence>MTWKKTGIFLFAVSLLFLAACGSSDDSADGDNSSDGDTYVPDSLTVQFVPSQNAETLEAKAKPLEDLLENELDIDVTVSVSTNYNSVVEALASEQIDVGFLPPNAYVQAHDEYGAADVILQSQRYGVNDDGTSTDELVDSYYSMFIAKSDSDIDSIADLKGKTIAFQDITSSAGYVWPAAALMDEGIDPLTDVKPLTLQGHDAAVTAVLNGEADAAAIFQDARNVVLSDFPDVFEDTKVIAHTELIPNDTIAVQTNMDEEWKEKIKQAFINVGESEEGREIVRDIYTHEGYVESQDSNFDIVREYSERIQEQ</sequence>
<keyword evidence="5" id="KW-1185">Reference proteome</keyword>
<gene>
    <name evidence="4" type="ORF">OSO01_10580</name>
</gene>
<dbReference type="NCBIfam" id="TIGR01098">
    <property type="entry name" value="3A0109s03R"/>
    <property type="match status" value="1"/>
</dbReference>
<protein>
    <submittedName>
        <fullName evidence="4">Phosphonate ABC transporter substrate-binding protein</fullName>
    </submittedName>
</protein>
<dbReference type="CDD" id="cd01071">
    <property type="entry name" value="PBP2_PhnD_like"/>
    <property type="match status" value="1"/>
</dbReference>
<comment type="caution">
    <text evidence="4">The sequence shown here is derived from an EMBL/GenBank/DDBJ whole genome shotgun (WGS) entry which is preliminary data.</text>
</comment>
<keyword evidence="2 3" id="KW-0732">Signal</keyword>
<proteinExistence type="inferred from homology"/>